<gene>
    <name evidence="1" type="ORF">AFUS01_LOCUS17136</name>
</gene>
<reference evidence="1" key="1">
    <citation type="submission" date="2021-06" db="EMBL/GenBank/DDBJ databases">
        <authorList>
            <person name="Hodson N. C."/>
            <person name="Mongue J. A."/>
            <person name="Jaron S. K."/>
        </authorList>
    </citation>
    <scope>NUCLEOTIDE SEQUENCE</scope>
</reference>
<protein>
    <submittedName>
        <fullName evidence="1">Uncharacterized protein</fullName>
    </submittedName>
</protein>
<keyword evidence="2" id="KW-1185">Reference proteome</keyword>
<evidence type="ECO:0000313" key="1">
    <source>
        <dbReference type="EMBL" id="CAG7728350.1"/>
    </source>
</evidence>
<dbReference type="AlphaFoldDB" id="A0A8J2KM06"/>
<sequence>KETGGDPFESIIELRFAGSSEEIISLRIEDFFKYGSFLEVMKIKQLGTTFASRIW</sequence>
<comment type="caution">
    <text evidence="1">The sequence shown here is derived from an EMBL/GenBank/DDBJ whole genome shotgun (WGS) entry which is preliminary data.</text>
</comment>
<feature type="non-terminal residue" evidence="1">
    <location>
        <position position="1"/>
    </location>
</feature>
<evidence type="ECO:0000313" key="2">
    <source>
        <dbReference type="Proteomes" id="UP000708208"/>
    </source>
</evidence>
<dbReference type="Proteomes" id="UP000708208">
    <property type="component" value="Unassembled WGS sequence"/>
</dbReference>
<name>A0A8J2KM06_9HEXA</name>
<accession>A0A8J2KM06</accession>
<organism evidence="1 2">
    <name type="scientific">Allacma fusca</name>
    <dbReference type="NCBI Taxonomy" id="39272"/>
    <lineage>
        <taxon>Eukaryota</taxon>
        <taxon>Metazoa</taxon>
        <taxon>Ecdysozoa</taxon>
        <taxon>Arthropoda</taxon>
        <taxon>Hexapoda</taxon>
        <taxon>Collembola</taxon>
        <taxon>Symphypleona</taxon>
        <taxon>Sminthuridae</taxon>
        <taxon>Allacma</taxon>
    </lineage>
</organism>
<dbReference type="EMBL" id="CAJVCH010162386">
    <property type="protein sequence ID" value="CAG7728350.1"/>
    <property type="molecule type" value="Genomic_DNA"/>
</dbReference>
<proteinExistence type="predicted"/>